<keyword evidence="3" id="KW-0804">Transcription</keyword>
<dbReference type="EMBL" id="JACYGY010000001">
    <property type="protein sequence ID" value="MBE9462119.1"/>
    <property type="molecule type" value="Genomic_DNA"/>
</dbReference>
<accession>A0ABR9W9F0</accession>
<dbReference type="Pfam" id="PF00717">
    <property type="entry name" value="Peptidase_S24"/>
    <property type="match status" value="1"/>
</dbReference>
<dbReference type="InterPro" id="IPR039418">
    <property type="entry name" value="LexA-like"/>
</dbReference>
<gene>
    <name evidence="5" type="ORF">IEE83_09525</name>
</gene>
<dbReference type="Gene3D" id="1.10.260.40">
    <property type="entry name" value="lambda repressor-like DNA-binding domains"/>
    <property type="match status" value="1"/>
</dbReference>
<reference evidence="6" key="1">
    <citation type="submission" date="2023-07" db="EMBL/GenBank/DDBJ databases">
        <title>Dyadobacter sp. nov 'subterranea' isolated from contaminted grondwater.</title>
        <authorList>
            <person name="Szabo I."/>
            <person name="Al-Omari J."/>
            <person name="Szerdahelyi S.G."/>
            <person name="Rado J."/>
        </authorList>
    </citation>
    <scope>NUCLEOTIDE SEQUENCE [LARGE SCALE GENOMIC DNA]</scope>
    <source>
        <strain evidence="6">UP-52</strain>
    </source>
</reference>
<feature type="domain" description="HTH cro/C1-type" evidence="4">
    <location>
        <begin position="12"/>
        <end position="67"/>
    </location>
</feature>
<keyword evidence="1" id="KW-0805">Transcription regulation</keyword>
<protein>
    <submittedName>
        <fullName evidence="5">LexA family transcriptional regulator</fullName>
    </submittedName>
</protein>
<dbReference type="SUPFAM" id="SSF47413">
    <property type="entry name" value="lambda repressor-like DNA-binding domains"/>
    <property type="match status" value="1"/>
</dbReference>
<dbReference type="Proteomes" id="UP000634134">
    <property type="component" value="Unassembled WGS sequence"/>
</dbReference>
<evidence type="ECO:0000259" key="4">
    <source>
        <dbReference type="PROSITE" id="PS50943"/>
    </source>
</evidence>
<keyword evidence="2" id="KW-0238">DNA-binding</keyword>
<evidence type="ECO:0000256" key="2">
    <source>
        <dbReference type="ARBA" id="ARBA00023125"/>
    </source>
</evidence>
<dbReference type="InterPro" id="IPR001387">
    <property type="entry name" value="Cro/C1-type_HTH"/>
</dbReference>
<dbReference type="Pfam" id="PF12844">
    <property type="entry name" value="HTH_19"/>
    <property type="match status" value="1"/>
</dbReference>
<name>A0ABR9W9F0_9BACT</name>
<dbReference type="CDD" id="cd00093">
    <property type="entry name" value="HTH_XRE"/>
    <property type="match status" value="1"/>
</dbReference>
<dbReference type="PROSITE" id="PS50943">
    <property type="entry name" value="HTH_CROC1"/>
    <property type="match status" value="1"/>
</dbReference>
<keyword evidence="6" id="KW-1185">Reference proteome</keyword>
<dbReference type="InterPro" id="IPR015927">
    <property type="entry name" value="Peptidase_S24_S26A/B/C"/>
</dbReference>
<dbReference type="SUPFAM" id="SSF51306">
    <property type="entry name" value="LexA/Signal peptidase"/>
    <property type="match status" value="1"/>
</dbReference>
<evidence type="ECO:0000256" key="1">
    <source>
        <dbReference type="ARBA" id="ARBA00023015"/>
    </source>
</evidence>
<dbReference type="PANTHER" id="PTHR40661">
    <property type="match status" value="1"/>
</dbReference>
<evidence type="ECO:0000313" key="5">
    <source>
        <dbReference type="EMBL" id="MBE9462119.1"/>
    </source>
</evidence>
<evidence type="ECO:0000313" key="6">
    <source>
        <dbReference type="Proteomes" id="UP000634134"/>
    </source>
</evidence>
<dbReference type="SMART" id="SM00530">
    <property type="entry name" value="HTH_XRE"/>
    <property type="match status" value="1"/>
</dbReference>
<dbReference type="CDD" id="cd06529">
    <property type="entry name" value="S24_LexA-like"/>
    <property type="match status" value="1"/>
</dbReference>
<dbReference type="PANTHER" id="PTHR40661:SF1">
    <property type="entry name" value="HTH CRO_C1-TYPE DOMAIN-CONTAINING PROTEIN"/>
    <property type="match status" value="1"/>
</dbReference>
<proteinExistence type="predicted"/>
<evidence type="ECO:0000256" key="3">
    <source>
        <dbReference type="ARBA" id="ARBA00023163"/>
    </source>
</evidence>
<sequence>MNSQNIFFGSNIKFLRERRKMNQESLAEKLSLTRSKLNALENGHTKAPQPDDYLRFSDFFKISVDSLLRVNLAKLSELKLRELEAGNDVYMTGSNIRVLAITVNEQNKENVEYVPVKAKAGYRSGYSDPEYLSKLPRFSLPNLPKSGTFRMFPTVGDSMLPIPEKSDIIAEYVQDWKSLKPDTLCIVILKGEQDFVFKQVTVGKDGTLMLSSLNAMYEPYIVKSEDVIEIWKYRSFLSQSLPSTANGQDQMMKILLNVQEQVNKINKNGK</sequence>
<dbReference type="InterPro" id="IPR010982">
    <property type="entry name" value="Lambda_DNA-bd_dom_sf"/>
</dbReference>
<dbReference type="Gene3D" id="2.10.109.10">
    <property type="entry name" value="Umud Fragment, subunit A"/>
    <property type="match status" value="1"/>
</dbReference>
<dbReference type="InterPro" id="IPR036286">
    <property type="entry name" value="LexA/Signal_pep-like_sf"/>
</dbReference>
<organism evidence="5 6">
    <name type="scientific">Dyadobacter subterraneus</name>
    <dbReference type="NCBI Taxonomy" id="2773304"/>
    <lineage>
        <taxon>Bacteria</taxon>
        <taxon>Pseudomonadati</taxon>
        <taxon>Bacteroidota</taxon>
        <taxon>Cytophagia</taxon>
        <taxon>Cytophagales</taxon>
        <taxon>Spirosomataceae</taxon>
        <taxon>Dyadobacter</taxon>
    </lineage>
</organism>
<dbReference type="RefSeq" id="WP_194120344.1">
    <property type="nucleotide sequence ID" value="NZ_JACYGY010000001.1"/>
</dbReference>
<comment type="caution">
    <text evidence="5">The sequence shown here is derived from an EMBL/GenBank/DDBJ whole genome shotgun (WGS) entry which is preliminary data.</text>
</comment>